<gene>
    <name evidence="2" type="ORF">GIB67_038337</name>
</gene>
<dbReference type="EMBL" id="JACGCM010002893">
    <property type="protein sequence ID" value="KAF6134046.1"/>
    <property type="molecule type" value="Genomic_DNA"/>
</dbReference>
<dbReference type="PANTHER" id="PTHR31694">
    <property type="entry name" value="DESICCATION-LIKE PROTEIN"/>
    <property type="match status" value="1"/>
</dbReference>
<protein>
    <recommendedName>
        <fullName evidence="4">Desiccation-related protein PCC13-62</fullName>
    </recommendedName>
</protein>
<keyword evidence="1" id="KW-0732">Signal</keyword>
<comment type="caution">
    <text evidence="2">The sequence shown here is derived from an EMBL/GenBank/DDBJ whole genome shotgun (WGS) entry which is preliminary data.</text>
</comment>
<dbReference type="PANTHER" id="PTHR31694:SF26">
    <property type="entry name" value="OS05G0151100 PROTEIN"/>
    <property type="match status" value="1"/>
</dbReference>
<evidence type="ECO:0008006" key="4">
    <source>
        <dbReference type="Google" id="ProtNLM"/>
    </source>
</evidence>
<accession>A0A7J7KUL5</accession>
<evidence type="ECO:0000313" key="2">
    <source>
        <dbReference type="EMBL" id="KAF6134046.1"/>
    </source>
</evidence>
<sequence length="318" mass="34873">MSAVSSFFLFLVFSTTLVQTSISQQESPPLCDIEMLQFALNLEYLKAEFFLYGALGYGLDTVAPRLTGGGSSPIGAEKANLQWFIRDIIIQFAYQDVGHISAIQDMVGRFPRPLMDLSAQRFAQWMDNAIGKPLQPPFNPYLNDINFLLGSYLLPYISLTYYVGANAYLNNTKARQLLAGIMAVEAGQDAVIRTLLYERALHPLYPYGLNVAEITDRLSTLRDLLGRTNSNKDDGIIGRLRGRREGLTRGNIINANSNYVAFSRTPLEILSILYGTGSEIRAGGFFPVGANGTIAHAYLNGADSSNFACGIPPYGGIL</sequence>
<evidence type="ECO:0000256" key="1">
    <source>
        <dbReference type="SAM" id="SignalP"/>
    </source>
</evidence>
<dbReference type="OrthoDB" id="1001765at2759"/>
<feature type="chain" id="PRO_5029806414" description="Desiccation-related protein PCC13-62" evidence="1">
    <location>
        <begin position="24"/>
        <end position="318"/>
    </location>
</feature>
<dbReference type="InterPro" id="IPR052965">
    <property type="entry name" value="Pigment-catalase-like"/>
</dbReference>
<feature type="signal peptide" evidence="1">
    <location>
        <begin position="1"/>
        <end position="23"/>
    </location>
</feature>
<dbReference type="AlphaFoldDB" id="A0A7J7KUL5"/>
<dbReference type="Proteomes" id="UP000541444">
    <property type="component" value="Unassembled WGS sequence"/>
</dbReference>
<reference evidence="2 3" key="1">
    <citation type="journal article" date="2020" name="IScience">
        <title>Genome Sequencing of the Endangered Kingdonia uniflora (Circaeasteraceae, Ranunculales) Reveals Potential Mechanisms of Evolutionary Specialization.</title>
        <authorList>
            <person name="Sun Y."/>
            <person name="Deng T."/>
            <person name="Zhang A."/>
            <person name="Moore M.J."/>
            <person name="Landis J.B."/>
            <person name="Lin N."/>
            <person name="Zhang H."/>
            <person name="Zhang X."/>
            <person name="Huang J."/>
            <person name="Zhang X."/>
            <person name="Sun H."/>
            <person name="Wang H."/>
        </authorList>
    </citation>
    <scope>NUCLEOTIDE SEQUENCE [LARGE SCALE GENOMIC DNA]</scope>
    <source>
        <strain evidence="2">TB1705</strain>
        <tissue evidence="2">Leaf</tissue>
    </source>
</reference>
<name>A0A7J7KUL5_9MAGN</name>
<evidence type="ECO:0000313" key="3">
    <source>
        <dbReference type="Proteomes" id="UP000541444"/>
    </source>
</evidence>
<proteinExistence type="predicted"/>
<keyword evidence="3" id="KW-1185">Reference proteome</keyword>
<dbReference type="Pfam" id="PF13668">
    <property type="entry name" value="Ferritin_2"/>
    <property type="match status" value="1"/>
</dbReference>
<organism evidence="2 3">
    <name type="scientific">Kingdonia uniflora</name>
    <dbReference type="NCBI Taxonomy" id="39325"/>
    <lineage>
        <taxon>Eukaryota</taxon>
        <taxon>Viridiplantae</taxon>
        <taxon>Streptophyta</taxon>
        <taxon>Embryophyta</taxon>
        <taxon>Tracheophyta</taxon>
        <taxon>Spermatophyta</taxon>
        <taxon>Magnoliopsida</taxon>
        <taxon>Ranunculales</taxon>
        <taxon>Circaeasteraceae</taxon>
        <taxon>Kingdonia</taxon>
    </lineage>
</organism>